<reference evidence="7 8" key="1">
    <citation type="journal article" date="2021" name="Sci. Rep.">
        <title>The genome of the diatom Chaetoceros tenuissimus carries an ancient integrated fragment of an extant virus.</title>
        <authorList>
            <person name="Hongo Y."/>
            <person name="Kimura K."/>
            <person name="Takaki Y."/>
            <person name="Yoshida Y."/>
            <person name="Baba S."/>
            <person name="Kobayashi G."/>
            <person name="Nagasaki K."/>
            <person name="Hano T."/>
            <person name="Tomaru Y."/>
        </authorList>
    </citation>
    <scope>NUCLEOTIDE SEQUENCE [LARGE SCALE GENOMIC DNA]</scope>
    <source>
        <strain evidence="7 8">NIES-3715</strain>
    </source>
</reference>
<dbReference type="InterPro" id="IPR019426">
    <property type="entry name" value="7TM_GPCR_serpentine_rcpt_Srv"/>
</dbReference>
<protein>
    <recommendedName>
        <fullName evidence="9">G-protein coupled receptors family 1 profile domain-containing protein</fullName>
    </recommendedName>
</protein>
<keyword evidence="3 6" id="KW-1133">Transmembrane helix</keyword>
<accession>A0AAD3H6K9</accession>
<dbReference type="SUPFAM" id="SSF81321">
    <property type="entry name" value="Family A G protein-coupled receptor-like"/>
    <property type="match status" value="1"/>
</dbReference>
<dbReference type="EMBL" id="BLLK01000045">
    <property type="protein sequence ID" value="GFH52517.1"/>
    <property type="molecule type" value="Genomic_DNA"/>
</dbReference>
<dbReference type="GO" id="GO:0004930">
    <property type="term" value="F:G protein-coupled receptor activity"/>
    <property type="evidence" value="ECO:0007669"/>
    <property type="project" value="TreeGrafter"/>
</dbReference>
<dbReference type="Pfam" id="PF10323">
    <property type="entry name" value="7TM_GPCR_Srv"/>
    <property type="match status" value="1"/>
</dbReference>
<dbReference type="PANTHER" id="PTHR23112:SF0">
    <property type="entry name" value="TRANSMEMBRANE PROTEIN 116"/>
    <property type="match status" value="1"/>
</dbReference>
<feature type="transmembrane region" description="Helical" evidence="6">
    <location>
        <begin position="16"/>
        <end position="36"/>
    </location>
</feature>
<evidence type="ECO:0000313" key="8">
    <source>
        <dbReference type="Proteomes" id="UP001054902"/>
    </source>
</evidence>
<evidence type="ECO:0000256" key="2">
    <source>
        <dbReference type="ARBA" id="ARBA00022692"/>
    </source>
</evidence>
<comment type="caution">
    <text evidence="7">The sequence shown here is derived from an EMBL/GenBank/DDBJ whole genome shotgun (WGS) entry which is preliminary data.</text>
</comment>
<name>A0AAD3H6K9_9STRA</name>
<keyword evidence="4 6" id="KW-0472">Membrane</keyword>
<dbReference type="AlphaFoldDB" id="A0AAD3H6K9"/>
<organism evidence="7 8">
    <name type="scientific">Chaetoceros tenuissimus</name>
    <dbReference type="NCBI Taxonomy" id="426638"/>
    <lineage>
        <taxon>Eukaryota</taxon>
        <taxon>Sar</taxon>
        <taxon>Stramenopiles</taxon>
        <taxon>Ochrophyta</taxon>
        <taxon>Bacillariophyta</taxon>
        <taxon>Coscinodiscophyceae</taxon>
        <taxon>Chaetocerotophycidae</taxon>
        <taxon>Chaetocerotales</taxon>
        <taxon>Chaetocerotaceae</taxon>
        <taxon>Chaetoceros</taxon>
    </lineage>
</organism>
<feature type="transmembrane region" description="Helical" evidence="6">
    <location>
        <begin position="64"/>
        <end position="84"/>
    </location>
</feature>
<dbReference type="Gene3D" id="1.20.1070.10">
    <property type="entry name" value="Rhodopsin 7-helix transmembrane proteins"/>
    <property type="match status" value="1"/>
</dbReference>
<comment type="subcellular location">
    <subcellularLocation>
        <location evidence="1">Membrane</location>
        <topology evidence="1">Multi-pass membrane protein</topology>
    </subcellularLocation>
</comment>
<feature type="transmembrane region" description="Helical" evidence="6">
    <location>
        <begin position="272"/>
        <end position="294"/>
    </location>
</feature>
<proteinExistence type="predicted"/>
<dbReference type="GO" id="GO:0005886">
    <property type="term" value="C:plasma membrane"/>
    <property type="evidence" value="ECO:0007669"/>
    <property type="project" value="TreeGrafter"/>
</dbReference>
<evidence type="ECO:0000256" key="5">
    <source>
        <dbReference type="SAM" id="MobiDB-lite"/>
    </source>
</evidence>
<keyword evidence="2 6" id="KW-0812">Transmembrane</keyword>
<evidence type="ECO:0000256" key="4">
    <source>
        <dbReference type="ARBA" id="ARBA00023136"/>
    </source>
</evidence>
<dbReference type="Proteomes" id="UP001054902">
    <property type="component" value="Unassembled WGS sequence"/>
</dbReference>
<evidence type="ECO:0000256" key="1">
    <source>
        <dbReference type="ARBA" id="ARBA00004141"/>
    </source>
</evidence>
<keyword evidence="8" id="KW-1185">Reference proteome</keyword>
<dbReference type="GO" id="GO:0007189">
    <property type="term" value="P:adenylate cyclase-activating G protein-coupled receptor signaling pathway"/>
    <property type="evidence" value="ECO:0007669"/>
    <property type="project" value="TreeGrafter"/>
</dbReference>
<feature type="transmembrane region" description="Helical" evidence="6">
    <location>
        <begin position="177"/>
        <end position="200"/>
    </location>
</feature>
<evidence type="ECO:0000256" key="3">
    <source>
        <dbReference type="ARBA" id="ARBA00022989"/>
    </source>
</evidence>
<dbReference type="PANTHER" id="PTHR23112">
    <property type="entry name" value="G PROTEIN-COUPLED RECEPTOR 157-RELATED"/>
    <property type="match status" value="1"/>
</dbReference>
<feature type="region of interest" description="Disordered" evidence="5">
    <location>
        <begin position="432"/>
        <end position="451"/>
    </location>
</feature>
<evidence type="ECO:0000256" key="6">
    <source>
        <dbReference type="SAM" id="Phobius"/>
    </source>
</evidence>
<evidence type="ECO:0000313" key="7">
    <source>
        <dbReference type="EMBL" id="GFH52517.1"/>
    </source>
</evidence>
<evidence type="ECO:0008006" key="9">
    <source>
        <dbReference type="Google" id="ProtNLM"/>
    </source>
</evidence>
<feature type="transmembrane region" description="Helical" evidence="6">
    <location>
        <begin position="104"/>
        <end position="121"/>
    </location>
</feature>
<feature type="transmembrane region" description="Helical" evidence="6">
    <location>
        <begin position="240"/>
        <end position="260"/>
    </location>
</feature>
<gene>
    <name evidence="7" type="ORF">CTEN210_08993</name>
</gene>
<sequence>MITILRSKQNTQYHRILFVMSFMDAITSLCTALTTLPMPSNVNQYYKFEGPSFGNYNTCEAQGFLILVGMGYAIASNIFLNIYYLCKIRYHVSDEKFRKWAEPMFLILSTIASTVAPSFFLSKDLINPTPLEPYCAMAVYPAQCTGLIVPNGSDTEFSGIECLRASVSEYVEVDQRFHMMTIIILGIEFMMLIISMSLIICTVRNSKNTIDVQIRDRNRTESTSDGEEQRIKENSRKTPITVQVLMYTIACLLSWIFLVLKLTYGDVNSDKTIILLKAIFTPLQGFFNLLIFIFHKNEIVSETKTKNGYFQTLKLMVTSPNEIIEKYEISNMVFFQAYQDQIPKEIDDDIKCIALGESERKEEKDILDAEQNDNGEKDLVKEDSFLSSSFGDPFSDWIGMGSQSTTSEPTNQYIFKRISEYKNRINPNISNQEDMFSVESPDSVRLGSSKNDEEALSYMSKSYDIASEGAVSHSASTVKR</sequence>